<evidence type="ECO:0000313" key="1">
    <source>
        <dbReference type="EMBL" id="MFB9897029.1"/>
    </source>
</evidence>
<dbReference type="Pfam" id="PF05973">
    <property type="entry name" value="Gp49"/>
    <property type="match status" value="1"/>
</dbReference>
<sequence>METEQREIFYSPEYEDYYGGLPKKVQQKYDYVEQIIRTQRVVNQKFVKHLENTFLYEARVSTGGNEYRTIVFAIDSRSLVESRSVLFLNSFLKKDTKQYGKEIDTAIRILNRYTED</sequence>
<comment type="caution">
    <text evidence="1">The sequence shown here is derived from an EMBL/GenBank/DDBJ whole genome shotgun (WGS) entry which is preliminary data.</text>
</comment>
<dbReference type="Proteomes" id="UP001589688">
    <property type="component" value="Unassembled WGS sequence"/>
</dbReference>
<organism evidence="1 2">
    <name type="scientific">Hallella seregens ATCC 51272</name>
    <dbReference type="NCBI Taxonomy" id="1336250"/>
    <lineage>
        <taxon>Bacteria</taxon>
        <taxon>Pseudomonadati</taxon>
        <taxon>Bacteroidota</taxon>
        <taxon>Bacteroidia</taxon>
        <taxon>Bacteroidales</taxon>
        <taxon>Prevotellaceae</taxon>
        <taxon>Hallella</taxon>
    </lineage>
</organism>
<accession>A0ABV5ZI33</accession>
<protein>
    <submittedName>
        <fullName evidence="1">Type II toxin-antitoxin system RelE/ParE family toxin</fullName>
    </submittedName>
</protein>
<keyword evidence="2" id="KW-1185">Reference proteome</keyword>
<gene>
    <name evidence="1" type="ORF">ACFFK8_04165</name>
</gene>
<reference evidence="1 2" key="1">
    <citation type="submission" date="2024-09" db="EMBL/GenBank/DDBJ databases">
        <authorList>
            <person name="Sun Q."/>
            <person name="Mori K."/>
        </authorList>
    </citation>
    <scope>NUCLEOTIDE SEQUENCE [LARGE SCALE GENOMIC DNA]</scope>
    <source>
        <strain evidence="1 2">ATCC 51272</strain>
    </source>
</reference>
<name>A0ABV5ZI33_9BACT</name>
<dbReference type="InterPro" id="IPR009241">
    <property type="entry name" value="HigB-like"/>
</dbReference>
<dbReference type="RefSeq" id="WP_027953181.1">
    <property type="nucleotide sequence ID" value="NZ_JBHLZF010000001.1"/>
</dbReference>
<proteinExistence type="predicted"/>
<dbReference type="EMBL" id="JBHLZF010000001">
    <property type="protein sequence ID" value="MFB9897029.1"/>
    <property type="molecule type" value="Genomic_DNA"/>
</dbReference>
<evidence type="ECO:0000313" key="2">
    <source>
        <dbReference type="Proteomes" id="UP001589688"/>
    </source>
</evidence>